<dbReference type="InterPro" id="IPR051655">
    <property type="entry name" value="FAM161"/>
</dbReference>
<evidence type="ECO:0000256" key="1">
    <source>
        <dbReference type="ARBA" id="ARBA00023054"/>
    </source>
</evidence>
<gene>
    <name evidence="3" type="ORF">LYPA_23CLNC001674</name>
</gene>
<protein>
    <recommendedName>
        <fullName evidence="5">Testis-specific protein 10-interacting protein</fullName>
    </recommendedName>
</protein>
<dbReference type="PANTHER" id="PTHR21501:SF5">
    <property type="entry name" value="TESTIS-SPECIFIC PROTEIN 10-INTERACTING PROTEIN"/>
    <property type="match status" value="1"/>
</dbReference>
<dbReference type="GO" id="GO:0036064">
    <property type="term" value="C:ciliary basal body"/>
    <property type="evidence" value="ECO:0007669"/>
    <property type="project" value="TreeGrafter"/>
</dbReference>
<dbReference type="GO" id="GO:0032391">
    <property type="term" value="C:photoreceptor connecting cilium"/>
    <property type="evidence" value="ECO:0007669"/>
    <property type="project" value="TreeGrafter"/>
</dbReference>
<evidence type="ECO:0000313" key="4">
    <source>
        <dbReference type="Proteomes" id="UP000386466"/>
    </source>
</evidence>
<evidence type="ECO:0000256" key="2">
    <source>
        <dbReference type="SAM" id="MobiDB-lite"/>
    </source>
</evidence>
<proteinExistence type="predicted"/>
<accession>A0A485P4M8</accession>
<keyword evidence="1" id="KW-0175">Coiled coil</keyword>
<dbReference type="PANTHER" id="PTHR21501">
    <property type="entry name" value="PROTEIN FAM-161"/>
    <property type="match status" value="1"/>
</dbReference>
<evidence type="ECO:0008006" key="5">
    <source>
        <dbReference type="Google" id="ProtNLM"/>
    </source>
</evidence>
<dbReference type="EMBL" id="CAAGRJ010027056">
    <property type="protein sequence ID" value="VFV39213.1"/>
    <property type="molecule type" value="Genomic_DNA"/>
</dbReference>
<reference evidence="3 4" key="1">
    <citation type="submission" date="2019-01" db="EMBL/GenBank/DDBJ databases">
        <authorList>
            <person name="Alioto T."/>
            <person name="Alioto T."/>
        </authorList>
    </citation>
    <scope>NUCLEOTIDE SEQUENCE [LARGE SCALE GENOMIC DNA]</scope>
</reference>
<feature type="region of interest" description="Disordered" evidence="2">
    <location>
        <begin position="516"/>
        <end position="567"/>
    </location>
</feature>
<evidence type="ECO:0000313" key="3">
    <source>
        <dbReference type="EMBL" id="VFV39213.1"/>
    </source>
</evidence>
<feature type="compositionally biased region" description="Polar residues" evidence="2">
    <location>
        <begin position="554"/>
        <end position="567"/>
    </location>
</feature>
<dbReference type="Proteomes" id="UP000386466">
    <property type="component" value="Unassembled WGS sequence"/>
</dbReference>
<feature type="compositionally biased region" description="Basic residues" evidence="2">
    <location>
        <begin position="75"/>
        <end position="87"/>
    </location>
</feature>
<feature type="region of interest" description="Disordered" evidence="2">
    <location>
        <begin position="173"/>
        <end position="325"/>
    </location>
</feature>
<feature type="compositionally biased region" description="Basic and acidic residues" evidence="2">
    <location>
        <begin position="304"/>
        <end position="325"/>
    </location>
</feature>
<dbReference type="AlphaFoldDB" id="A0A485P4M8"/>
<dbReference type="GO" id="GO:0044782">
    <property type="term" value="P:cilium organization"/>
    <property type="evidence" value="ECO:0007669"/>
    <property type="project" value="TreeGrafter"/>
</dbReference>
<keyword evidence="4" id="KW-1185">Reference proteome</keyword>
<feature type="compositionally biased region" description="Polar residues" evidence="2">
    <location>
        <begin position="1"/>
        <end position="20"/>
    </location>
</feature>
<organism evidence="3 4">
    <name type="scientific">Lynx pardinus</name>
    <name type="common">Iberian lynx</name>
    <name type="synonym">Felis pardina</name>
    <dbReference type="NCBI Taxonomy" id="191816"/>
    <lineage>
        <taxon>Eukaryota</taxon>
        <taxon>Metazoa</taxon>
        <taxon>Chordata</taxon>
        <taxon>Craniata</taxon>
        <taxon>Vertebrata</taxon>
        <taxon>Euteleostomi</taxon>
        <taxon>Mammalia</taxon>
        <taxon>Eutheria</taxon>
        <taxon>Laurasiatheria</taxon>
        <taxon>Carnivora</taxon>
        <taxon>Feliformia</taxon>
        <taxon>Felidae</taxon>
        <taxon>Felinae</taxon>
        <taxon>Lynx</taxon>
    </lineage>
</organism>
<feature type="region of interest" description="Disordered" evidence="2">
    <location>
        <begin position="1"/>
        <end position="100"/>
    </location>
</feature>
<name>A0A485P4M8_LYNPA</name>
<sequence length="567" mass="63091">MGQDTNMRNTHQQLISTTSGRPGRDTRLQAPVTTTGLLKFLSDIPQAEQGRPGSGDGVIQGRQPRSRSAGQTAKKDRRPKARNKKGHSPAEAEDLIPSAPRKPSFPFQWAWESFLTDGRALLQPGHQAPPLPRAVTQHKARLKSTATLPDAHSFCWKTEVPNLERSQQLRAWDGIPTPCGKGGSQELEAPSECDLQPPGKRSGPGSESEEGAEPEALGAEEVEKGMSPGELSQLLKRGSIWEEERFAGVTEEAEEGEHRAPHRRRAGSQRKGQNSGEEALDEGDLQRKASSSNLRGPQTRKSRAKELEKLQRQLHQELDCGPEKQPWKALRAAVQASNRSGKTYALGDEETFQFANFPNRTFHKRQEATRPPHPSACSWSPRDCCSPQTSPTFFFPSPLPRSLLQAWERQQQEELQRAKLRRAREQRVQQQVACCLAAYAPRGSRGPGATQCKLEELRRQERQRFAQYQAELQGIQHRVQARPYLFQQAMQANARLTVTRRFSQVLSALGLDEEQLRAEAGKGNPEGASGKPSHRSMRVRMEHSSESPPKAEPTGSQPNRHSTPSPD</sequence>